<dbReference type="GO" id="GO:0005634">
    <property type="term" value="C:nucleus"/>
    <property type="evidence" value="ECO:0007669"/>
    <property type="project" value="UniProtKB-SubCell"/>
</dbReference>
<evidence type="ECO:0000256" key="1">
    <source>
        <dbReference type="ARBA" id="ARBA00004123"/>
    </source>
</evidence>
<evidence type="ECO:0000313" key="7">
    <source>
        <dbReference type="Proteomes" id="UP000823388"/>
    </source>
</evidence>
<dbReference type="InterPro" id="IPR026060">
    <property type="entry name" value="AMY1"/>
</dbReference>
<gene>
    <name evidence="6" type="ORF">PVAP13_2NG065500</name>
</gene>
<dbReference type="PRINTS" id="PR02028">
    <property type="entry name" value="CMYCBINDINGP"/>
</dbReference>
<evidence type="ECO:0000256" key="5">
    <source>
        <dbReference type="SAM" id="MobiDB-lite"/>
    </source>
</evidence>
<evidence type="ECO:0000256" key="3">
    <source>
        <dbReference type="ARBA" id="ARBA00023242"/>
    </source>
</evidence>
<evidence type="ECO:0008006" key="8">
    <source>
        <dbReference type="Google" id="ProtNLM"/>
    </source>
</evidence>
<sequence length="259" mass="29553">MAAFILGLPLPMPWPIRPAHRWWLPNICGSPAAAVSDHKLRHCSLFLSRHRLLRPLLRLHRLPLAPSPFLFPLTQDRGSRNQIRSGHEPVHGTTALRKDLSPHRPPLVHYGSSSRQYSRGQIRPTLRRQACHLPCLPSSLRQRRGRRQPASSRPSLNGICASMDREAKKEAFRKYLESSGVLDTLTKVLVALYEENDKPSSAVEFVQQKLGGPSISDYEKLKAEKLDLQLKYNELLDTHKDTCRQLEELKNMKYGAPWN</sequence>
<comment type="similarity">
    <text evidence="2">Belongs to the AMY1 family.</text>
</comment>
<reference evidence="6" key="1">
    <citation type="submission" date="2020-05" db="EMBL/GenBank/DDBJ databases">
        <title>WGS assembly of Panicum virgatum.</title>
        <authorList>
            <person name="Lovell J.T."/>
            <person name="Jenkins J."/>
            <person name="Shu S."/>
            <person name="Juenger T.E."/>
            <person name="Schmutz J."/>
        </authorList>
    </citation>
    <scope>NUCLEOTIDE SEQUENCE</scope>
    <source>
        <strain evidence="6">AP13</strain>
    </source>
</reference>
<evidence type="ECO:0000256" key="4">
    <source>
        <dbReference type="SAM" id="Coils"/>
    </source>
</evidence>
<dbReference type="EMBL" id="CM029040">
    <property type="protein sequence ID" value="KAG2632151.1"/>
    <property type="molecule type" value="Genomic_DNA"/>
</dbReference>
<organism evidence="6 7">
    <name type="scientific">Panicum virgatum</name>
    <name type="common">Blackwell switchgrass</name>
    <dbReference type="NCBI Taxonomy" id="38727"/>
    <lineage>
        <taxon>Eukaryota</taxon>
        <taxon>Viridiplantae</taxon>
        <taxon>Streptophyta</taxon>
        <taxon>Embryophyta</taxon>
        <taxon>Tracheophyta</taxon>
        <taxon>Spermatophyta</taxon>
        <taxon>Magnoliopsida</taxon>
        <taxon>Liliopsida</taxon>
        <taxon>Poales</taxon>
        <taxon>Poaceae</taxon>
        <taxon>PACMAD clade</taxon>
        <taxon>Panicoideae</taxon>
        <taxon>Panicodae</taxon>
        <taxon>Paniceae</taxon>
        <taxon>Panicinae</taxon>
        <taxon>Panicum</taxon>
        <taxon>Panicum sect. Hiantes</taxon>
    </lineage>
</organism>
<evidence type="ECO:0000256" key="2">
    <source>
        <dbReference type="ARBA" id="ARBA00009389"/>
    </source>
</evidence>
<proteinExistence type="inferred from homology"/>
<dbReference type="PANTHER" id="PTHR13168">
    <property type="entry name" value="ASSOCIATE OF C-MYC AMY-1"/>
    <property type="match status" value="1"/>
</dbReference>
<feature type="compositionally biased region" description="Basic and acidic residues" evidence="5">
    <location>
        <begin position="85"/>
        <end position="102"/>
    </location>
</feature>
<feature type="coiled-coil region" evidence="4">
    <location>
        <begin position="218"/>
        <end position="252"/>
    </location>
</feature>
<evidence type="ECO:0000313" key="6">
    <source>
        <dbReference type="EMBL" id="KAG2632151.1"/>
    </source>
</evidence>
<keyword evidence="4" id="KW-0175">Coiled coil</keyword>
<dbReference type="Proteomes" id="UP000823388">
    <property type="component" value="Chromosome 2N"/>
</dbReference>
<dbReference type="AlphaFoldDB" id="A0A8T0V624"/>
<feature type="region of interest" description="Disordered" evidence="5">
    <location>
        <begin position="137"/>
        <end position="158"/>
    </location>
</feature>
<name>A0A8T0V624_PANVG</name>
<keyword evidence="3" id="KW-0539">Nucleus</keyword>
<dbReference type="GO" id="GO:0003713">
    <property type="term" value="F:transcription coactivator activity"/>
    <property type="evidence" value="ECO:0007669"/>
    <property type="project" value="InterPro"/>
</dbReference>
<accession>A0A8T0V624</accession>
<protein>
    <recommendedName>
        <fullName evidence="8">c-Myc-binding protein</fullName>
    </recommendedName>
</protein>
<feature type="region of interest" description="Disordered" evidence="5">
    <location>
        <begin position="80"/>
        <end position="114"/>
    </location>
</feature>
<keyword evidence="7" id="KW-1185">Reference proteome</keyword>
<comment type="caution">
    <text evidence="6">The sequence shown here is derived from an EMBL/GenBank/DDBJ whole genome shotgun (WGS) entry which is preliminary data.</text>
</comment>
<comment type="subcellular location">
    <subcellularLocation>
        <location evidence="1">Nucleus</location>
    </subcellularLocation>
</comment>
<dbReference type="PANTHER" id="PTHR13168:SF0">
    <property type="entry name" value="C-MYC-BINDING PROTEIN"/>
    <property type="match status" value="1"/>
</dbReference>